<accession>A0A091EI00</accession>
<feature type="compositionally biased region" description="Basic and acidic residues" evidence="1">
    <location>
        <begin position="1"/>
        <end position="18"/>
    </location>
</feature>
<dbReference type="Proteomes" id="UP000028990">
    <property type="component" value="Unassembled WGS sequence"/>
</dbReference>
<keyword evidence="2" id="KW-0812">Transmembrane</keyword>
<evidence type="ECO:0000256" key="1">
    <source>
        <dbReference type="SAM" id="MobiDB-lite"/>
    </source>
</evidence>
<gene>
    <name evidence="3" type="ORF">H920_03499</name>
</gene>
<keyword evidence="2" id="KW-0472">Membrane</keyword>
<keyword evidence="2" id="KW-1133">Transmembrane helix</keyword>
<organism evidence="3 4">
    <name type="scientific">Fukomys damarensis</name>
    <name type="common">Damaraland mole rat</name>
    <name type="synonym">Cryptomys damarensis</name>
    <dbReference type="NCBI Taxonomy" id="885580"/>
    <lineage>
        <taxon>Eukaryota</taxon>
        <taxon>Metazoa</taxon>
        <taxon>Chordata</taxon>
        <taxon>Craniata</taxon>
        <taxon>Vertebrata</taxon>
        <taxon>Euteleostomi</taxon>
        <taxon>Mammalia</taxon>
        <taxon>Eutheria</taxon>
        <taxon>Euarchontoglires</taxon>
        <taxon>Glires</taxon>
        <taxon>Rodentia</taxon>
        <taxon>Hystricomorpha</taxon>
        <taxon>Bathyergidae</taxon>
        <taxon>Fukomys</taxon>
    </lineage>
</organism>
<reference evidence="3 4" key="1">
    <citation type="submission" date="2013-11" db="EMBL/GenBank/DDBJ databases">
        <title>The Damaraland mole rat (Fukomys damarensis) genome and evolution of African mole rats.</title>
        <authorList>
            <person name="Gladyshev V.N."/>
            <person name="Fang X."/>
        </authorList>
    </citation>
    <scope>NUCLEOTIDE SEQUENCE [LARGE SCALE GENOMIC DNA]</scope>
    <source>
        <tissue evidence="3">Liver</tissue>
    </source>
</reference>
<feature type="transmembrane region" description="Helical" evidence="2">
    <location>
        <begin position="54"/>
        <end position="73"/>
    </location>
</feature>
<feature type="region of interest" description="Disordered" evidence="1">
    <location>
        <begin position="1"/>
        <end position="39"/>
    </location>
</feature>
<evidence type="ECO:0000313" key="3">
    <source>
        <dbReference type="EMBL" id="KFO35101.1"/>
    </source>
</evidence>
<dbReference type="AlphaFoldDB" id="A0A091EI00"/>
<dbReference type="EMBL" id="KN121889">
    <property type="protein sequence ID" value="KFO35101.1"/>
    <property type="molecule type" value="Genomic_DNA"/>
</dbReference>
<proteinExistence type="predicted"/>
<protein>
    <submittedName>
        <fullName evidence="3">Uncharacterized protein</fullName>
    </submittedName>
</protein>
<evidence type="ECO:0000256" key="2">
    <source>
        <dbReference type="SAM" id="Phobius"/>
    </source>
</evidence>
<keyword evidence="4" id="KW-1185">Reference proteome</keyword>
<sequence length="175" mass="18866">MGGGLRGEKEARGSERKSRSTPLRRALKPLPKTGNAKRNTLEHGKRTLAHMANVKVIVIAVIVIISHATLLLGKHKWRDRARSTLTPTGVVKLLSLHASGLYLYHGLHSLVPDTKALCAYEGSISEDGKNDSVGLSPSLLATAETLTPTQAAAGSLPQFYHTLLSHLLVRRQDVG</sequence>
<evidence type="ECO:0000313" key="4">
    <source>
        <dbReference type="Proteomes" id="UP000028990"/>
    </source>
</evidence>
<name>A0A091EI00_FUKDA</name>